<comment type="similarity">
    <text evidence="15">Belongs to the helicase family. UvrD subfamily.</text>
</comment>
<dbReference type="InterPro" id="IPR027417">
    <property type="entry name" value="P-loop_NTPase"/>
</dbReference>
<evidence type="ECO:0000259" key="18">
    <source>
        <dbReference type="PROSITE" id="PS51217"/>
    </source>
</evidence>
<reference evidence="20" key="2">
    <citation type="submission" date="2012-04" db="EMBL/GenBank/DDBJ databases">
        <title>Complete genome sequence of Providencia stuartii clinical isolate MRSN 2154.</title>
        <authorList>
            <person name="Clifford R.J."/>
            <person name="Hang J."/>
            <person name="Riley M.C."/>
            <person name="Onmus-Leone F."/>
            <person name="Kuschner R.A."/>
            <person name="Lesho E.P."/>
            <person name="Waterman P.E."/>
        </authorList>
    </citation>
    <scope>NUCLEOTIDE SEQUENCE [LARGE SCALE GENOMIC DNA]</scope>
    <source>
        <strain evidence="20">MRSN 2154</strain>
    </source>
</reference>
<dbReference type="Pfam" id="PF00580">
    <property type="entry name" value="UvrD-helicase"/>
    <property type="match status" value="1"/>
</dbReference>
<dbReference type="PROSITE" id="PS51217">
    <property type="entry name" value="UVRD_HELICASE_CTER"/>
    <property type="match status" value="1"/>
</dbReference>
<keyword evidence="11 15" id="KW-0234">DNA repair</keyword>
<accession>A0A140NNW5</accession>
<keyword evidence="9 15" id="KW-0460">Magnesium</keyword>
<comment type="cofactor">
    <cofactor evidence="15">
        <name>Mg(2+)</name>
        <dbReference type="ChEBI" id="CHEBI:18420"/>
    </cofactor>
    <text evidence="15">Binds 1 Mg(2+) ion per subunit.</text>
</comment>
<dbReference type="GO" id="GO:0005829">
    <property type="term" value="C:cytosol"/>
    <property type="evidence" value="ECO:0007669"/>
    <property type="project" value="TreeGrafter"/>
</dbReference>
<evidence type="ECO:0000256" key="8">
    <source>
        <dbReference type="ARBA" id="ARBA00022840"/>
    </source>
</evidence>
<dbReference type="NCBIfam" id="TIGR00609">
    <property type="entry name" value="recB"/>
    <property type="match status" value="1"/>
</dbReference>
<dbReference type="KEGG" id="psi:S70_14895"/>
<comment type="domain">
    <text evidence="15">The N-terminal DNA-binding domain is a ssDNA-dependent ATPase and has ATP-dependent 3'-5' helicase function. This domain interacts with RecC.</text>
</comment>
<feature type="binding site" evidence="15">
    <location>
        <position position="980"/>
    </location>
    <ligand>
        <name>Mg(2+)</name>
        <dbReference type="ChEBI" id="CHEBI:18420"/>
    </ligand>
</feature>
<evidence type="ECO:0000256" key="9">
    <source>
        <dbReference type="ARBA" id="ARBA00022842"/>
    </source>
</evidence>
<sequence length="1210" mass="137573">MSKMQISSQLLDAFSLPLQGQRLIEASAGTGKTYTIGILYLRLLLGLGGENAFPRPLTVEEILVVTFTEAATNELRGRIRERIHKMRLACIRDGVGFEKEPEYLELLSQIPTPEQREFAINWLLTAERQMDEAAIYTIHGFCQRMLVHNAFESGVLFEQTMIQDELPIQKQACADFWRRHFYPLDYSMAKVVLSQWNSPEALLADIKPFLQGDMPYIVNETPNKETFEERHQRLIELITQVKSLWLAGGSEIEKRIVSSDVDKRSYSSRFLPSWLDKMARWAEEETQDYQLPKEIIRFSQAALHDKSKSGSGPEHEVFALIDELLSQSLTIKDLIIPVAITEVRQNIAREKHSRGEMGFDDLLTRLDNALKKQGGDYLAKAISQRFPVAMIDEFQDTDPQQYRIFQRIYHEVENSALLFIGDPKQAIYAFRGADIFTYIAAKKQVSAHYTLETNHRSSEQMVEAVNRIFSHCEKPFIFEQIPFNPVNFAAKNAGKILKHHGQAVKALTFWQIDAEAVSIADYEQTMASQCAAQISQWLQGGAEGTSLFQHSDGKQHPVSAADITVLVRSRREATLIRDALNQLGIPSVFLSNRESVFATQEARDLLWILQAVLSPEKERILRSALATGTLGLNAKEIDALNYDEKAWEALVDEFSQYALIWRKRGVLPMLRVLMAERHIAESLLSAVEGERRLMDLMHIGELLQEMSLQLEGEHTLVRWLTQQIAHPDHQSNAQQMRLESDKHLVQISTIHKSKGLEYKIVWLPFASNFLPQSKALYHDRENYGTHLDLDDSEENVALADEERLAEDLRLLYVALTRAIYHCSVGIAPIIKGNRKKSGETDLHLSALGYLIQKGEAGDFSLLNKGLAELAGTAISVERIEYTESISMSFDQDDNESLSARDITRFFDYHWRVTSYSGLSYSSGHSGSGNEQAISAEQLATSLAPKIDVEASLDATLPEIDEFTLTPHLFPRGTAPGTFLHELMEEMDFSQEIPLEWLVEKLQGAGFDTKWADMLQAWLAAIVDAPLADDGLCLSALAPQDMLDELQFYLPIDNLLQAEDVDRITHRYDPLSAACPPLNFEKVQGILKGFIDLTFLWKGKFYLLDYKSNYLGDDAASYTQSAMAEAMIDHRYDLQYQLYSLALHRYLKQRLPNYQYDVHFGGVYYLFLRGIDRVESKNGIFIIGQKRHLSTNWTDYFVTHKREVSHDESAV</sequence>
<evidence type="ECO:0000256" key="15">
    <source>
        <dbReference type="HAMAP-Rule" id="MF_01485"/>
    </source>
</evidence>
<evidence type="ECO:0000313" key="19">
    <source>
        <dbReference type="EMBL" id="AFH94805.1"/>
    </source>
</evidence>
<evidence type="ECO:0000256" key="10">
    <source>
        <dbReference type="ARBA" id="ARBA00023125"/>
    </source>
</evidence>
<keyword evidence="12 15" id="KW-0413">Isomerase</keyword>
<keyword evidence="10 15" id="KW-0238">DNA-binding</keyword>
<feature type="binding site" evidence="15">
    <location>
        <position position="1104"/>
    </location>
    <ligand>
        <name>Mg(2+)</name>
        <dbReference type="ChEBI" id="CHEBI:18420"/>
    </ligand>
</feature>
<evidence type="ECO:0000256" key="11">
    <source>
        <dbReference type="ARBA" id="ARBA00023204"/>
    </source>
</evidence>
<dbReference type="InterPro" id="IPR014016">
    <property type="entry name" value="UvrD-like_ATP-bd"/>
</dbReference>
<dbReference type="InterPro" id="IPR011604">
    <property type="entry name" value="PDDEXK-like_dom_sf"/>
</dbReference>
<dbReference type="Gene3D" id="1.10.3170.10">
    <property type="entry name" value="Recbcd, chain B, domain 2"/>
    <property type="match status" value="1"/>
</dbReference>
<dbReference type="GO" id="GO:0008854">
    <property type="term" value="F:exodeoxyribonuclease V activity"/>
    <property type="evidence" value="ECO:0007669"/>
    <property type="project" value="UniProtKB-EC"/>
</dbReference>
<dbReference type="HOGENOM" id="CLU_001114_6_0_6"/>
<evidence type="ECO:0000256" key="14">
    <source>
        <dbReference type="ARBA" id="ARBA00048988"/>
    </source>
</evidence>
<evidence type="ECO:0000256" key="16">
    <source>
        <dbReference type="PROSITE-ProRule" id="PRU00560"/>
    </source>
</evidence>
<dbReference type="InterPro" id="IPR014017">
    <property type="entry name" value="DNA_helicase_UvrD-like_C"/>
</dbReference>
<feature type="domain" description="UvrD-like helicase ATP-binding" evidence="17">
    <location>
        <begin position="5"/>
        <end position="458"/>
    </location>
</feature>
<evidence type="ECO:0000313" key="20">
    <source>
        <dbReference type="Proteomes" id="UP000005012"/>
    </source>
</evidence>
<dbReference type="PATRIC" id="fig|1157951.4.peg.2999"/>
<dbReference type="Gene3D" id="3.90.320.10">
    <property type="match status" value="1"/>
</dbReference>
<dbReference type="PANTHER" id="PTHR11070:SF23">
    <property type="entry name" value="RECBCD ENZYME SUBUNIT RECB"/>
    <property type="match status" value="1"/>
</dbReference>
<comment type="catalytic activity">
    <reaction evidence="15">
        <text>Exonucleolytic cleavage (in the presence of ATP) in either 5'- to 3'- or 3'- to 5'-direction to yield 5'-phosphooligonucleotides.</text>
        <dbReference type="EC" id="3.1.11.5"/>
    </reaction>
</comment>
<dbReference type="Pfam" id="PF13361">
    <property type="entry name" value="UvrD_C"/>
    <property type="match status" value="2"/>
</dbReference>
<keyword evidence="4 15" id="KW-0227">DNA damage</keyword>
<dbReference type="GO" id="GO:0005524">
    <property type="term" value="F:ATP binding"/>
    <property type="evidence" value="ECO:0007669"/>
    <property type="project" value="UniProtKB-UniRule"/>
</dbReference>
<comment type="function">
    <text evidence="15">A helicase/nuclease that prepares dsDNA breaks (DSB) for recombinational DNA repair. Binds to DSBs and unwinds DNA via a highly rapid and processive ATP-dependent bidirectional helicase activity. Unwinds dsDNA until it encounters a Chi (crossover hotspot instigator) sequence from the 3' direction. Cuts ssDNA a few nucleotides 3' to the Chi site. The properties and activities of the enzyme are changed at Chi. The Chi-altered holoenzyme produces a long 3'-ssDNA overhang and facilitates RecA-binding to the ssDNA for homologous DNA recombination and repair. Holoenzyme degrades any linearized DNA that is unable to undergo homologous recombination. In the holoenzyme this subunit contributes ATPase, 3'-5' helicase, exonuclease activity and loads RecA onto ssDNA.</text>
</comment>
<dbReference type="SUPFAM" id="SSF52980">
    <property type="entry name" value="Restriction endonuclease-like"/>
    <property type="match status" value="1"/>
</dbReference>
<dbReference type="GO" id="GO:0000287">
    <property type="term" value="F:magnesium ion binding"/>
    <property type="evidence" value="ECO:0007669"/>
    <property type="project" value="UniProtKB-UniRule"/>
</dbReference>
<dbReference type="GO" id="GO:0000724">
    <property type="term" value="P:double-strand break repair via homologous recombination"/>
    <property type="evidence" value="ECO:0007669"/>
    <property type="project" value="UniProtKB-UniRule"/>
</dbReference>
<dbReference type="PROSITE" id="PS51198">
    <property type="entry name" value="UVRD_HELICASE_ATP_BIND"/>
    <property type="match status" value="1"/>
</dbReference>
<evidence type="ECO:0000256" key="5">
    <source>
        <dbReference type="ARBA" id="ARBA00022801"/>
    </source>
</evidence>
<dbReference type="Proteomes" id="UP000005012">
    <property type="component" value="Chromosome"/>
</dbReference>
<feature type="domain" description="UvrD-like helicase C-terminal" evidence="18">
    <location>
        <begin position="488"/>
        <end position="755"/>
    </location>
</feature>
<dbReference type="GO" id="GO:0016887">
    <property type="term" value="F:ATP hydrolysis activity"/>
    <property type="evidence" value="ECO:0007669"/>
    <property type="project" value="RHEA"/>
</dbReference>
<comment type="miscellaneous">
    <text evidence="15">In the RecBCD complex, RecB has a slow 3'-5' helicase, an exonuclease activity and loads RecA onto ssDNA, RecD has a fast 5'-3' helicase activity, while RecC stimulates the ATPase and processivity of the RecB helicase and contributes to recognition of the Chi site.</text>
</comment>
<organism evidence="19 20">
    <name type="scientific">Providencia stuartii (strain MRSN 2154)</name>
    <dbReference type="NCBI Taxonomy" id="1157951"/>
    <lineage>
        <taxon>Bacteria</taxon>
        <taxon>Pseudomonadati</taxon>
        <taxon>Pseudomonadota</taxon>
        <taxon>Gammaproteobacteria</taxon>
        <taxon>Enterobacterales</taxon>
        <taxon>Morganellaceae</taxon>
        <taxon>Providencia</taxon>
    </lineage>
</organism>
<dbReference type="InterPro" id="IPR004586">
    <property type="entry name" value="RecB"/>
</dbReference>
<dbReference type="NCBIfam" id="NF008128">
    <property type="entry name" value="PRK10876.1"/>
    <property type="match status" value="1"/>
</dbReference>
<reference evidence="19 20" key="1">
    <citation type="journal article" date="2012" name="J. Bacteriol.">
        <title>Complete Genome Sequence of Providencia stuartii Clinical Isolate MRSN 2154.</title>
        <authorList>
            <person name="Clifford R.J."/>
            <person name="Hang J."/>
            <person name="Riley M.C."/>
            <person name="Onmus-Leone F."/>
            <person name="Kuschner R.A."/>
            <person name="Lesho E.P."/>
            <person name="Waterman P.E."/>
        </authorList>
    </citation>
    <scope>NUCLEOTIDE SEQUENCE [LARGE SCALE GENOMIC DNA]</scope>
    <source>
        <strain evidence="19 20">MRSN 2154</strain>
    </source>
</reference>
<evidence type="ECO:0000256" key="6">
    <source>
        <dbReference type="ARBA" id="ARBA00022806"/>
    </source>
</evidence>
<evidence type="ECO:0000259" key="17">
    <source>
        <dbReference type="PROSITE" id="PS51198"/>
    </source>
</evidence>
<feature type="binding site" evidence="15">
    <location>
        <position position="1091"/>
    </location>
    <ligand>
        <name>Mg(2+)</name>
        <dbReference type="ChEBI" id="CHEBI:18420"/>
    </ligand>
</feature>
<dbReference type="AlphaFoldDB" id="A0A140NNW5"/>
<proteinExistence type="inferred from homology"/>
<dbReference type="HAMAP" id="MF_01485">
    <property type="entry name" value="RecB"/>
    <property type="match status" value="1"/>
</dbReference>
<dbReference type="InterPro" id="IPR011335">
    <property type="entry name" value="Restrct_endonuc-II-like"/>
</dbReference>
<evidence type="ECO:0000256" key="7">
    <source>
        <dbReference type="ARBA" id="ARBA00022839"/>
    </source>
</evidence>
<evidence type="ECO:0000256" key="4">
    <source>
        <dbReference type="ARBA" id="ARBA00022763"/>
    </source>
</evidence>
<dbReference type="PANTHER" id="PTHR11070">
    <property type="entry name" value="UVRD / RECB / PCRA DNA HELICASE FAMILY MEMBER"/>
    <property type="match status" value="1"/>
</dbReference>
<feature type="binding site" evidence="16">
    <location>
        <begin position="26"/>
        <end position="33"/>
    </location>
    <ligand>
        <name>ATP</name>
        <dbReference type="ChEBI" id="CHEBI:30616"/>
    </ligand>
</feature>
<dbReference type="EC" id="5.6.2.4" evidence="15"/>
<evidence type="ECO:0000256" key="1">
    <source>
        <dbReference type="ARBA" id="ARBA00022722"/>
    </source>
</evidence>
<dbReference type="InterPro" id="IPR000212">
    <property type="entry name" value="DNA_helicase_UvrD/REP"/>
</dbReference>
<comment type="catalytic activity">
    <reaction evidence="14 15">
        <text>ATP + H2O = ADP + phosphate + H(+)</text>
        <dbReference type="Rhea" id="RHEA:13065"/>
        <dbReference type="ChEBI" id="CHEBI:15377"/>
        <dbReference type="ChEBI" id="CHEBI:15378"/>
        <dbReference type="ChEBI" id="CHEBI:30616"/>
        <dbReference type="ChEBI" id="CHEBI:43474"/>
        <dbReference type="ChEBI" id="CHEBI:456216"/>
        <dbReference type="EC" id="5.6.2.4"/>
    </reaction>
</comment>
<dbReference type="SUPFAM" id="SSF52540">
    <property type="entry name" value="P-loop containing nucleoside triphosphate hydrolases"/>
    <property type="match status" value="1"/>
</dbReference>
<dbReference type="EMBL" id="CP003488">
    <property type="protein sequence ID" value="AFH94805.1"/>
    <property type="molecule type" value="Genomic_DNA"/>
</dbReference>
<keyword evidence="3 15" id="KW-0547">Nucleotide-binding</keyword>
<name>A0A140NNW5_PROSM</name>
<feature type="region of interest" description="DNA-binding and helicase activity, interacts with RecC" evidence="15">
    <location>
        <begin position="1"/>
        <end position="863"/>
    </location>
</feature>
<keyword evidence="6 15" id="KW-0347">Helicase</keyword>
<keyword evidence="7 15" id="KW-0269">Exonuclease</keyword>
<dbReference type="Gene3D" id="1.10.486.10">
    <property type="entry name" value="PCRA, domain 4"/>
    <property type="match status" value="1"/>
</dbReference>
<evidence type="ECO:0000256" key="12">
    <source>
        <dbReference type="ARBA" id="ARBA00023235"/>
    </source>
</evidence>
<comment type="domain">
    <text evidence="15">The C-terminal domain has nuclease activity and interacts with RecD. It interacts with RecA, facilitating its loading onto ssDNA.</text>
</comment>
<feature type="active site" description="For nuclease activity" evidence="15">
    <location>
        <position position="1104"/>
    </location>
</feature>
<dbReference type="CDD" id="cd22352">
    <property type="entry name" value="RecB_C-like"/>
    <property type="match status" value="1"/>
</dbReference>
<dbReference type="EC" id="3.1.11.5" evidence="15"/>
<comment type="catalytic activity">
    <reaction evidence="13 15">
        <text>Couples ATP hydrolysis with the unwinding of duplex DNA by translocating in the 3'-5' direction.</text>
        <dbReference type="EC" id="5.6.2.4"/>
    </reaction>
</comment>
<keyword evidence="1 15" id="KW-0540">Nuclease</keyword>
<feature type="region of interest" description="Nuclease activity, interacts with RecD and RecA" evidence="15">
    <location>
        <begin position="909"/>
        <end position="1210"/>
    </location>
</feature>
<keyword evidence="8 15" id="KW-0067">ATP-binding</keyword>
<dbReference type="GO" id="GO:0003677">
    <property type="term" value="F:DNA binding"/>
    <property type="evidence" value="ECO:0007669"/>
    <property type="project" value="UniProtKB-UniRule"/>
</dbReference>
<evidence type="ECO:0000256" key="2">
    <source>
        <dbReference type="ARBA" id="ARBA00022723"/>
    </source>
</evidence>
<evidence type="ECO:0000256" key="3">
    <source>
        <dbReference type="ARBA" id="ARBA00022741"/>
    </source>
</evidence>
<keyword evidence="5 15" id="KW-0378">Hydrolase</keyword>
<gene>
    <name evidence="15 19" type="primary">recB</name>
    <name evidence="19" type="ordered locus">S70_14895</name>
</gene>
<dbReference type="Gene3D" id="3.40.50.300">
    <property type="entry name" value="P-loop containing nucleotide triphosphate hydrolases"/>
    <property type="match status" value="2"/>
</dbReference>
<evidence type="ECO:0000256" key="13">
    <source>
        <dbReference type="ARBA" id="ARBA00034617"/>
    </source>
</evidence>
<protein>
    <recommendedName>
        <fullName evidence="15">RecBCD enzyme subunit RecB</fullName>
        <ecNumber evidence="15">3.1.11.5</ecNumber>
        <ecNumber evidence="15">5.6.2.4</ecNumber>
    </recommendedName>
    <alternativeName>
        <fullName evidence="15">DNA 3'-5' helicase subunit RecB</fullName>
    </alternativeName>
    <alternativeName>
        <fullName evidence="15">Exonuclease V subunit RecB</fullName>
        <shortName evidence="15">ExoV subunit RecB</shortName>
    </alternativeName>
    <alternativeName>
        <fullName evidence="15">Helicase/nuclease RecBCD subunit RecB</fullName>
    </alternativeName>
</protein>
<comment type="subunit">
    <text evidence="15">Heterotrimer of RecB, RecC and RecD. All subunits contribute to DNA-binding. Interacts with RecA.</text>
</comment>
<keyword evidence="2 15" id="KW-0479">Metal-binding</keyword>
<dbReference type="GO" id="GO:0009338">
    <property type="term" value="C:exodeoxyribonuclease V complex"/>
    <property type="evidence" value="ECO:0007669"/>
    <property type="project" value="TreeGrafter"/>
</dbReference>
<dbReference type="GO" id="GO:0043138">
    <property type="term" value="F:3'-5' DNA helicase activity"/>
    <property type="evidence" value="ECO:0007669"/>
    <property type="project" value="UniProtKB-UniRule"/>
</dbReference>